<evidence type="ECO:0000313" key="1">
    <source>
        <dbReference type="EMBL" id="MED6287332.1"/>
    </source>
</evidence>
<gene>
    <name evidence="1" type="ORF">CHARACLAT_015350</name>
</gene>
<dbReference type="Proteomes" id="UP001352852">
    <property type="component" value="Unassembled WGS sequence"/>
</dbReference>
<proteinExistence type="predicted"/>
<dbReference type="EMBL" id="JAHUTJ010058570">
    <property type="protein sequence ID" value="MED6287332.1"/>
    <property type="molecule type" value="Genomic_DNA"/>
</dbReference>
<evidence type="ECO:0000313" key="2">
    <source>
        <dbReference type="Proteomes" id="UP001352852"/>
    </source>
</evidence>
<organism evidence="1 2">
    <name type="scientific">Characodon lateralis</name>
    <dbReference type="NCBI Taxonomy" id="208331"/>
    <lineage>
        <taxon>Eukaryota</taxon>
        <taxon>Metazoa</taxon>
        <taxon>Chordata</taxon>
        <taxon>Craniata</taxon>
        <taxon>Vertebrata</taxon>
        <taxon>Euteleostomi</taxon>
        <taxon>Actinopterygii</taxon>
        <taxon>Neopterygii</taxon>
        <taxon>Teleostei</taxon>
        <taxon>Neoteleostei</taxon>
        <taxon>Acanthomorphata</taxon>
        <taxon>Ovalentaria</taxon>
        <taxon>Atherinomorphae</taxon>
        <taxon>Cyprinodontiformes</taxon>
        <taxon>Goodeidae</taxon>
        <taxon>Characodon</taxon>
    </lineage>
</organism>
<keyword evidence="2" id="KW-1185">Reference proteome</keyword>
<reference evidence="1 2" key="1">
    <citation type="submission" date="2021-06" db="EMBL/GenBank/DDBJ databases">
        <authorList>
            <person name="Palmer J.M."/>
        </authorList>
    </citation>
    <scope>NUCLEOTIDE SEQUENCE [LARGE SCALE GENOMIC DNA]</scope>
    <source>
        <strain evidence="1 2">CL_MEX2019</strain>
        <tissue evidence="1">Muscle</tissue>
    </source>
</reference>
<protein>
    <submittedName>
        <fullName evidence="1">Uncharacterized protein</fullName>
    </submittedName>
</protein>
<sequence>MYLNHHISCGLGRVSIKIRKMFLKLSNADDVLQEKKWLKEQIWRNEKDVRNWRHEKCEEEWLRAMKDERTVEVHLWTTSTLVLSPQGVRGSPNGDREAATCSPVMSAPEEVTAKSLSRLAGGNGAGRGGGI</sequence>
<name>A0ABU7EJW3_9TELE</name>
<comment type="caution">
    <text evidence="1">The sequence shown here is derived from an EMBL/GenBank/DDBJ whole genome shotgun (WGS) entry which is preliminary data.</text>
</comment>
<accession>A0ABU7EJW3</accession>